<sequence length="157" mass="18255">MIQYLLIFSKQGKIRLAKWYITLPSKAKAKIMNDMIQVVLSRRLRMCNVLEYKDTKVIYKRYASLFFVCGIGHDENELMVLEIIHRYVELLDLFFGNVCELDLVYGFEDAYMILDELIVAGELQDSNKHLVLKTATELIDEESTQKVLEELGLAQLL</sequence>
<keyword evidence="2" id="KW-1185">Reference proteome</keyword>
<gene>
    <name evidence="1" type="ORF">BDN72DRAFT_852167</name>
</gene>
<dbReference type="EMBL" id="ML208259">
    <property type="protein sequence ID" value="TFK76883.1"/>
    <property type="molecule type" value="Genomic_DNA"/>
</dbReference>
<dbReference type="Proteomes" id="UP000308600">
    <property type="component" value="Unassembled WGS sequence"/>
</dbReference>
<name>A0ACD3BFJ9_9AGAR</name>
<evidence type="ECO:0000313" key="2">
    <source>
        <dbReference type="Proteomes" id="UP000308600"/>
    </source>
</evidence>
<proteinExistence type="predicted"/>
<accession>A0ACD3BFJ9</accession>
<protein>
    <submittedName>
        <fullName evidence="1">Adaptin-1 protein</fullName>
    </submittedName>
</protein>
<reference evidence="1 2" key="1">
    <citation type="journal article" date="2019" name="Nat. Ecol. Evol.">
        <title>Megaphylogeny resolves global patterns of mushroom evolution.</title>
        <authorList>
            <person name="Varga T."/>
            <person name="Krizsan K."/>
            <person name="Foldi C."/>
            <person name="Dima B."/>
            <person name="Sanchez-Garcia M."/>
            <person name="Sanchez-Ramirez S."/>
            <person name="Szollosi G.J."/>
            <person name="Szarkandi J.G."/>
            <person name="Papp V."/>
            <person name="Albert L."/>
            <person name="Andreopoulos W."/>
            <person name="Angelini C."/>
            <person name="Antonin V."/>
            <person name="Barry K.W."/>
            <person name="Bougher N.L."/>
            <person name="Buchanan P."/>
            <person name="Buyck B."/>
            <person name="Bense V."/>
            <person name="Catcheside P."/>
            <person name="Chovatia M."/>
            <person name="Cooper J."/>
            <person name="Damon W."/>
            <person name="Desjardin D."/>
            <person name="Finy P."/>
            <person name="Geml J."/>
            <person name="Haridas S."/>
            <person name="Hughes K."/>
            <person name="Justo A."/>
            <person name="Karasinski D."/>
            <person name="Kautmanova I."/>
            <person name="Kiss B."/>
            <person name="Kocsube S."/>
            <person name="Kotiranta H."/>
            <person name="LaButti K.M."/>
            <person name="Lechner B.E."/>
            <person name="Liimatainen K."/>
            <person name="Lipzen A."/>
            <person name="Lukacs Z."/>
            <person name="Mihaltcheva S."/>
            <person name="Morgado L.N."/>
            <person name="Niskanen T."/>
            <person name="Noordeloos M.E."/>
            <person name="Ohm R.A."/>
            <person name="Ortiz-Santana B."/>
            <person name="Ovrebo C."/>
            <person name="Racz N."/>
            <person name="Riley R."/>
            <person name="Savchenko A."/>
            <person name="Shiryaev A."/>
            <person name="Soop K."/>
            <person name="Spirin V."/>
            <person name="Szebenyi C."/>
            <person name="Tomsovsky M."/>
            <person name="Tulloss R.E."/>
            <person name="Uehling J."/>
            <person name="Grigoriev I.V."/>
            <person name="Vagvolgyi C."/>
            <person name="Papp T."/>
            <person name="Martin F.M."/>
            <person name="Miettinen O."/>
            <person name="Hibbett D.S."/>
            <person name="Nagy L.G."/>
        </authorList>
    </citation>
    <scope>NUCLEOTIDE SEQUENCE [LARGE SCALE GENOMIC DNA]</scope>
    <source>
        <strain evidence="1 2">NL-1719</strain>
    </source>
</reference>
<evidence type="ECO:0000313" key="1">
    <source>
        <dbReference type="EMBL" id="TFK76883.1"/>
    </source>
</evidence>
<organism evidence="1 2">
    <name type="scientific">Pluteus cervinus</name>
    <dbReference type="NCBI Taxonomy" id="181527"/>
    <lineage>
        <taxon>Eukaryota</taxon>
        <taxon>Fungi</taxon>
        <taxon>Dikarya</taxon>
        <taxon>Basidiomycota</taxon>
        <taxon>Agaricomycotina</taxon>
        <taxon>Agaricomycetes</taxon>
        <taxon>Agaricomycetidae</taxon>
        <taxon>Agaricales</taxon>
        <taxon>Pluteineae</taxon>
        <taxon>Pluteaceae</taxon>
        <taxon>Pluteus</taxon>
    </lineage>
</organism>